<dbReference type="Proteomes" id="UP000192911">
    <property type="component" value="Unassembled WGS sequence"/>
</dbReference>
<dbReference type="EMBL" id="FXAH01000013">
    <property type="protein sequence ID" value="SMF63582.1"/>
    <property type="molecule type" value="Genomic_DNA"/>
</dbReference>
<evidence type="ECO:0000313" key="3">
    <source>
        <dbReference type="Proteomes" id="UP000192911"/>
    </source>
</evidence>
<dbReference type="GeneID" id="95553255"/>
<dbReference type="GO" id="GO:0016491">
    <property type="term" value="F:oxidoreductase activity"/>
    <property type="evidence" value="ECO:0007669"/>
    <property type="project" value="UniProtKB-ARBA"/>
</dbReference>
<gene>
    <name evidence="2" type="ORF">SAMN06295900_113116</name>
</gene>
<dbReference type="Gene3D" id="3.40.50.720">
    <property type="entry name" value="NAD(P)-binding Rossmann-like Domain"/>
    <property type="match status" value="1"/>
</dbReference>
<dbReference type="InterPro" id="IPR023401">
    <property type="entry name" value="ODC_N"/>
</dbReference>
<dbReference type="STRING" id="28094.SAMN06295900_113116"/>
<sequence>MLIFDSSQTVSRLPFDRLIDAIDAMFVDGCTVPLRHNHTIDCGPDNVPGTLLLMPAWQTGGRIGIKTVSVFPSNSRLSLPGLHSTFILLDATTGVPLAMLDGDVITSRRTAAASALAARVLSRRDSARLLVVGSGRVGSLIPEAYAAVRPIAEVMVWDIDTKSAAALVGSLSARGFSAQVADDLETAVRWADIVSCATLSTEPLIKGSWLRPGTHLDLIGGFTPTMRETDDDCFVGTSVFIDTDEALMKAGDLLSPMQSGAFDKGAIQATLAQLCRREHAGRRSRDEITVFKAVGTALEDLAAASLAYDASAGT</sequence>
<name>A0A1X7G3X9_TRICW</name>
<dbReference type="GO" id="GO:0019752">
    <property type="term" value="P:carboxylic acid metabolic process"/>
    <property type="evidence" value="ECO:0007669"/>
    <property type="project" value="UniProtKB-ARBA"/>
</dbReference>
<dbReference type="NCBIfam" id="NF004793">
    <property type="entry name" value="PRK06141.1"/>
    <property type="match status" value="1"/>
</dbReference>
<evidence type="ECO:0000313" key="2">
    <source>
        <dbReference type="EMBL" id="SMF63582.1"/>
    </source>
</evidence>
<dbReference type="InterPro" id="IPR003462">
    <property type="entry name" value="ODC_Mu_crystall"/>
</dbReference>
<dbReference type="PIRSF" id="PIRSF001439">
    <property type="entry name" value="CryM"/>
    <property type="match status" value="1"/>
</dbReference>
<evidence type="ECO:0000256" key="1">
    <source>
        <dbReference type="ARBA" id="ARBA00008903"/>
    </source>
</evidence>
<dbReference type="Pfam" id="PF02423">
    <property type="entry name" value="OCD_Mu_crystall"/>
    <property type="match status" value="1"/>
</dbReference>
<dbReference type="PANTHER" id="PTHR13812:SF19">
    <property type="entry name" value="KETIMINE REDUCTASE MU-CRYSTALLIN"/>
    <property type="match status" value="1"/>
</dbReference>
<dbReference type="Gene3D" id="3.30.1780.10">
    <property type="entry name" value="ornithine cyclodeaminase, domain 1"/>
    <property type="match status" value="1"/>
</dbReference>
<dbReference type="RefSeq" id="WP_085229366.1">
    <property type="nucleotide sequence ID" value="NZ_BSQD01000007.1"/>
</dbReference>
<dbReference type="OrthoDB" id="5293744at2"/>
<dbReference type="GO" id="GO:0005737">
    <property type="term" value="C:cytoplasm"/>
    <property type="evidence" value="ECO:0007669"/>
    <property type="project" value="TreeGrafter"/>
</dbReference>
<dbReference type="SUPFAM" id="SSF51735">
    <property type="entry name" value="NAD(P)-binding Rossmann-fold domains"/>
    <property type="match status" value="1"/>
</dbReference>
<dbReference type="FunFam" id="3.40.50.720:FF:000311">
    <property type="entry name" value="Ornithine cyclodeaminase"/>
    <property type="match status" value="1"/>
</dbReference>
<protein>
    <submittedName>
        <fullName evidence="2">Ornithine cyclodeaminase</fullName>
    </submittedName>
</protein>
<dbReference type="InterPro" id="IPR036291">
    <property type="entry name" value="NAD(P)-bd_dom_sf"/>
</dbReference>
<dbReference type="PANTHER" id="PTHR13812">
    <property type="entry name" value="KETIMINE REDUCTASE MU-CRYSTALLIN"/>
    <property type="match status" value="1"/>
</dbReference>
<accession>A0A1X7G3X9</accession>
<proteinExistence type="inferred from homology"/>
<organism evidence="2 3">
    <name type="scientific">Trinickia caryophylli</name>
    <name type="common">Paraburkholderia caryophylli</name>
    <dbReference type="NCBI Taxonomy" id="28094"/>
    <lineage>
        <taxon>Bacteria</taxon>
        <taxon>Pseudomonadati</taxon>
        <taxon>Pseudomonadota</taxon>
        <taxon>Betaproteobacteria</taxon>
        <taxon>Burkholderiales</taxon>
        <taxon>Burkholderiaceae</taxon>
        <taxon>Trinickia</taxon>
    </lineage>
</organism>
<keyword evidence="3" id="KW-1185">Reference proteome</keyword>
<reference evidence="3" key="1">
    <citation type="submission" date="2017-04" db="EMBL/GenBank/DDBJ databases">
        <authorList>
            <person name="Varghese N."/>
            <person name="Submissions S."/>
        </authorList>
    </citation>
    <scope>NUCLEOTIDE SEQUENCE [LARGE SCALE GENOMIC DNA]</scope>
    <source>
        <strain evidence="3">Ballard 720</strain>
    </source>
</reference>
<comment type="similarity">
    <text evidence="1">Belongs to the ornithine cyclodeaminase/mu-crystallin family.</text>
</comment>
<dbReference type="AlphaFoldDB" id="A0A1X7G3X9"/>